<evidence type="ECO:0000256" key="1">
    <source>
        <dbReference type="SAM" id="Phobius"/>
    </source>
</evidence>
<name>A0A1X7U7E6_AMPQE</name>
<proteinExistence type="predicted"/>
<accession>A0A1X7U7E6</accession>
<dbReference type="InParanoid" id="A0A1X7U7E6"/>
<feature type="transmembrane region" description="Helical" evidence="1">
    <location>
        <begin position="73"/>
        <end position="101"/>
    </location>
</feature>
<dbReference type="AlphaFoldDB" id="A0A1X7U7E6"/>
<evidence type="ECO:0000313" key="2">
    <source>
        <dbReference type="EnsemblMetazoa" id="Aqu2.1.23852_001"/>
    </source>
</evidence>
<feature type="transmembrane region" description="Helical" evidence="1">
    <location>
        <begin position="294"/>
        <end position="314"/>
    </location>
</feature>
<keyword evidence="1" id="KW-0812">Transmembrane</keyword>
<dbReference type="OrthoDB" id="5989148at2759"/>
<protein>
    <submittedName>
        <fullName evidence="2">Uncharacterized protein</fullName>
    </submittedName>
</protein>
<keyword evidence="1" id="KW-0472">Membrane</keyword>
<dbReference type="EnsemblMetazoa" id="Aqu2.1.23852_001">
    <property type="protein sequence ID" value="Aqu2.1.23852_001"/>
    <property type="gene ID" value="Aqu2.1.23852"/>
</dbReference>
<sequence>MTVTSGPLNAFVFFAQVTSVIKVDADGMIPLQNVTRQYLNIWNMDFRTGFIKQFCLRSSFNTMDIFLLRYGEALYPLILLCIIVGVISLYNKGFRVVVLLLRPFHYCLARFQQWSNLQPSITGGIAIFIVISYTKFTLLSLLLLTPGGLYNSTGDQVTSVHYYSGDVDFPSKKYLIPAIIVLATFGLIPPLLLIYPSLLRLFERLSCWKLNLTKLYPFPKLAMFMDEFYGCYKDGRDRKLDCRWFAGFYFILRIILFVVYGFTDQWHTQYLFQILLFIVVAFLFAFIRPYRKDWLNNLDCCMFLILASISTFSLYNLIQTRIGSNLNPYAFAIQYILIVVPLLYCI</sequence>
<feature type="transmembrane region" description="Helical" evidence="1">
    <location>
        <begin position="174"/>
        <end position="195"/>
    </location>
</feature>
<feature type="transmembrane region" description="Helical" evidence="1">
    <location>
        <begin position="121"/>
        <end position="144"/>
    </location>
</feature>
<organism evidence="2">
    <name type="scientific">Amphimedon queenslandica</name>
    <name type="common">Sponge</name>
    <dbReference type="NCBI Taxonomy" id="400682"/>
    <lineage>
        <taxon>Eukaryota</taxon>
        <taxon>Metazoa</taxon>
        <taxon>Porifera</taxon>
        <taxon>Demospongiae</taxon>
        <taxon>Heteroscleromorpha</taxon>
        <taxon>Haplosclerida</taxon>
        <taxon>Niphatidae</taxon>
        <taxon>Amphimedon</taxon>
    </lineage>
</organism>
<keyword evidence="1" id="KW-1133">Transmembrane helix</keyword>
<feature type="transmembrane region" description="Helical" evidence="1">
    <location>
        <begin position="326"/>
        <end position="345"/>
    </location>
</feature>
<feature type="transmembrane region" description="Helical" evidence="1">
    <location>
        <begin position="269"/>
        <end position="287"/>
    </location>
</feature>
<feature type="transmembrane region" description="Helical" evidence="1">
    <location>
        <begin position="244"/>
        <end position="263"/>
    </location>
</feature>
<reference evidence="2" key="1">
    <citation type="submission" date="2017-05" db="UniProtKB">
        <authorList>
            <consortium name="EnsemblMetazoa"/>
        </authorList>
    </citation>
    <scope>IDENTIFICATION</scope>
</reference>